<dbReference type="GO" id="GO:0045579">
    <property type="term" value="P:positive regulation of B cell differentiation"/>
    <property type="evidence" value="ECO:0007669"/>
    <property type="project" value="TreeGrafter"/>
</dbReference>
<dbReference type="GO" id="GO:0050776">
    <property type="term" value="P:regulation of immune response"/>
    <property type="evidence" value="ECO:0007669"/>
    <property type="project" value="TreeGrafter"/>
</dbReference>
<evidence type="ECO:0000313" key="5">
    <source>
        <dbReference type="Proteomes" id="UP000316079"/>
    </source>
</evidence>
<evidence type="ECO:0000313" key="4">
    <source>
        <dbReference type="EMBL" id="TRY96451.1"/>
    </source>
</evidence>
<dbReference type="EMBL" id="SRMA01025296">
    <property type="protein sequence ID" value="TRY96451.1"/>
    <property type="molecule type" value="Genomic_DNA"/>
</dbReference>
<keyword evidence="5" id="KW-1185">Reference proteome</keyword>
<sequence>MSSDHSPVFATFDVGVTSQFVSKNDLSKDAQGAIKVMNCLAELFTKAKTKFFIEFHSSCLEKFVKSPEGENQECTNGEIWVRFVRQVELTPIIADPEYLLDEHILICIKSSDSDESYDFIKIGDDPGACKAKPGEKNKMPSSVLPTDISNPSYMGIGYKNSNPIDRGQRTAASSGHSKDMKHGNISPKKTSFDPTTSSPTVKTSNTGSLDDDPPEMFDNPLYGSTCGSRGAKDPLSAPDAHFSFLKKADSDADRHLPQPNPRFRSFTYSETSKQASQPTNPSQSTIHSENTSKKPALPSRSEGGTGGPSRPPIPIKSHPAQTPEPRDYRDSSELPSKTRGQSRPSQAKDVQHKAPAPLKLGRSLK</sequence>
<dbReference type="OrthoDB" id="7862313at2759"/>
<protein>
    <recommendedName>
        <fullName evidence="3">Phosphatidylinositol 3,4,5-trisphosphate 5-phosphatase 1/2-like second C2 domain-containing protein</fullName>
    </recommendedName>
</protein>
<accession>A0A553R2P4</accession>
<keyword evidence="1" id="KW-0727">SH2 domain</keyword>
<reference evidence="4 5" key="1">
    <citation type="journal article" date="2019" name="Sci. Data">
        <title>Hybrid genome assembly and annotation of Danionella translucida.</title>
        <authorList>
            <person name="Kadobianskyi M."/>
            <person name="Schulze L."/>
            <person name="Schuelke M."/>
            <person name="Judkewitz B."/>
        </authorList>
    </citation>
    <scope>NUCLEOTIDE SEQUENCE [LARGE SCALE GENOMIC DNA]</scope>
    <source>
        <strain evidence="4 5">Bolton</strain>
    </source>
</reference>
<dbReference type="PANTHER" id="PTHR46051">
    <property type="entry name" value="SH2 DOMAIN-CONTAINING PROTEIN"/>
    <property type="match status" value="1"/>
</dbReference>
<dbReference type="PANTHER" id="PTHR46051:SF3">
    <property type="entry name" value="PHOSPHATIDYLINOSITOL 3,4,5-TRISPHOSPHATE 5-PHOSPHATASE 1"/>
    <property type="match status" value="1"/>
</dbReference>
<dbReference type="InterPro" id="IPR057509">
    <property type="entry name" value="C2_SHIP1-2_2nd"/>
</dbReference>
<name>A0A553R2P4_9TELE</name>
<evidence type="ECO:0000256" key="1">
    <source>
        <dbReference type="ARBA" id="ARBA00022999"/>
    </source>
</evidence>
<comment type="caution">
    <text evidence="4">The sequence shown here is derived from an EMBL/GenBank/DDBJ whole genome shotgun (WGS) entry which is preliminary data.</text>
</comment>
<feature type="compositionally biased region" description="Polar residues" evidence="2">
    <location>
        <begin position="266"/>
        <end position="289"/>
    </location>
</feature>
<dbReference type="STRING" id="623744.A0A553R2P4"/>
<proteinExistence type="predicted"/>
<evidence type="ECO:0000256" key="2">
    <source>
        <dbReference type="SAM" id="MobiDB-lite"/>
    </source>
</evidence>
<feature type="compositionally biased region" description="Polar residues" evidence="2">
    <location>
        <begin position="333"/>
        <end position="345"/>
    </location>
</feature>
<feature type="region of interest" description="Disordered" evidence="2">
    <location>
        <begin position="130"/>
        <end position="365"/>
    </location>
</feature>
<feature type="compositionally biased region" description="Polar residues" evidence="2">
    <location>
        <begin position="187"/>
        <end position="208"/>
    </location>
</feature>
<dbReference type="Pfam" id="PF24147">
    <property type="entry name" value="C2_SHIP1-2_2nd"/>
    <property type="match status" value="1"/>
</dbReference>
<feature type="compositionally biased region" description="Basic and acidic residues" evidence="2">
    <location>
        <begin position="246"/>
        <end position="256"/>
    </location>
</feature>
<dbReference type="GO" id="GO:0045659">
    <property type="term" value="P:negative regulation of neutrophil differentiation"/>
    <property type="evidence" value="ECO:0007669"/>
    <property type="project" value="TreeGrafter"/>
</dbReference>
<evidence type="ECO:0000259" key="3">
    <source>
        <dbReference type="Pfam" id="PF24147"/>
    </source>
</evidence>
<dbReference type="GO" id="GO:0045779">
    <property type="term" value="P:negative regulation of bone resorption"/>
    <property type="evidence" value="ECO:0007669"/>
    <property type="project" value="TreeGrafter"/>
</dbReference>
<dbReference type="GO" id="GO:0005829">
    <property type="term" value="C:cytosol"/>
    <property type="evidence" value="ECO:0007669"/>
    <property type="project" value="TreeGrafter"/>
</dbReference>
<feature type="compositionally biased region" description="Polar residues" evidence="2">
    <location>
        <begin position="139"/>
        <end position="152"/>
    </location>
</feature>
<feature type="domain" description="Phosphatidylinositol 3,4,5-trisphosphate 5-phosphatase 1/2-like second C2" evidence="3">
    <location>
        <begin position="48"/>
        <end position="117"/>
    </location>
</feature>
<dbReference type="AlphaFoldDB" id="A0A553R2P4"/>
<dbReference type="Proteomes" id="UP000316079">
    <property type="component" value="Unassembled WGS sequence"/>
</dbReference>
<gene>
    <name evidence="4" type="ORF">DNTS_027526</name>
</gene>
<organism evidence="4 5">
    <name type="scientific">Danionella cerebrum</name>
    <dbReference type="NCBI Taxonomy" id="2873325"/>
    <lineage>
        <taxon>Eukaryota</taxon>
        <taxon>Metazoa</taxon>
        <taxon>Chordata</taxon>
        <taxon>Craniata</taxon>
        <taxon>Vertebrata</taxon>
        <taxon>Euteleostomi</taxon>
        <taxon>Actinopterygii</taxon>
        <taxon>Neopterygii</taxon>
        <taxon>Teleostei</taxon>
        <taxon>Ostariophysi</taxon>
        <taxon>Cypriniformes</taxon>
        <taxon>Danionidae</taxon>
        <taxon>Danioninae</taxon>
        <taxon>Danionella</taxon>
    </lineage>
</organism>
<dbReference type="GO" id="GO:0009968">
    <property type="term" value="P:negative regulation of signal transduction"/>
    <property type="evidence" value="ECO:0007669"/>
    <property type="project" value="TreeGrafter"/>
</dbReference>